<evidence type="ECO:0000256" key="3">
    <source>
        <dbReference type="ARBA" id="ARBA00023157"/>
    </source>
</evidence>
<dbReference type="GeneID" id="14872281"/>
<dbReference type="KEGG" id="dfa:DFA_06867"/>
<reference evidence="7" key="1">
    <citation type="journal article" date="2011" name="Genome Res.">
        <title>Phylogeny-wide analysis of social amoeba genomes highlights ancient origins for complex intercellular communication.</title>
        <authorList>
            <person name="Heidel A.J."/>
            <person name="Lawal H.M."/>
            <person name="Felder M."/>
            <person name="Schilde C."/>
            <person name="Helps N.R."/>
            <person name="Tunggal B."/>
            <person name="Rivero F."/>
            <person name="John U."/>
            <person name="Schleicher M."/>
            <person name="Eichinger L."/>
            <person name="Platzer M."/>
            <person name="Noegel A.A."/>
            <person name="Schaap P."/>
            <person name="Gloeckner G."/>
        </authorList>
    </citation>
    <scope>NUCLEOTIDE SEQUENCE [LARGE SCALE GENOMIC DNA]</scope>
    <source>
        <strain evidence="7">SH3</strain>
    </source>
</reference>
<name>F4PWW4_CACFS</name>
<dbReference type="InterPro" id="IPR029526">
    <property type="entry name" value="PGBD"/>
</dbReference>
<dbReference type="CDD" id="cd12960">
    <property type="entry name" value="Spider_toxin"/>
    <property type="match status" value="1"/>
</dbReference>
<feature type="region of interest" description="Disordered" evidence="4">
    <location>
        <begin position="195"/>
        <end position="222"/>
    </location>
</feature>
<dbReference type="RefSeq" id="XP_004358113.1">
    <property type="nucleotide sequence ID" value="XM_004358056.1"/>
</dbReference>
<dbReference type="Proteomes" id="UP000007797">
    <property type="component" value="Unassembled WGS sequence"/>
</dbReference>
<feature type="compositionally biased region" description="Basic residues" evidence="4">
    <location>
        <begin position="207"/>
        <end position="216"/>
    </location>
</feature>
<evidence type="ECO:0000313" key="7">
    <source>
        <dbReference type="Proteomes" id="UP000007797"/>
    </source>
</evidence>
<dbReference type="PANTHER" id="PTHR46599">
    <property type="entry name" value="PIGGYBAC TRANSPOSABLE ELEMENT-DERIVED PROTEIN 4"/>
    <property type="match status" value="1"/>
</dbReference>
<evidence type="ECO:0000313" key="6">
    <source>
        <dbReference type="EMBL" id="EGG19767.1"/>
    </source>
</evidence>
<evidence type="ECO:0000256" key="4">
    <source>
        <dbReference type="SAM" id="MobiDB-lite"/>
    </source>
</evidence>
<dbReference type="Pfam" id="PF13843">
    <property type="entry name" value="DDE_Tnp_1_7"/>
    <property type="match status" value="1"/>
</dbReference>
<evidence type="ECO:0000259" key="5">
    <source>
        <dbReference type="Pfam" id="PF13843"/>
    </source>
</evidence>
<evidence type="ECO:0000256" key="1">
    <source>
        <dbReference type="ARBA" id="ARBA00004613"/>
    </source>
</evidence>
<keyword evidence="3" id="KW-1015">Disulfide bond</keyword>
<dbReference type="OrthoDB" id="123207at2759"/>
<dbReference type="AlphaFoldDB" id="F4PWW4"/>
<dbReference type="PANTHER" id="PTHR46599:SF3">
    <property type="entry name" value="PIGGYBAC TRANSPOSABLE ELEMENT-DERIVED PROTEIN 4"/>
    <property type="match status" value="1"/>
</dbReference>
<feature type="region of interest" description="Disordered" evidence="4">
    <location>
        <begin position="243"/>
        <end position="296"/>
    </location>
</feature>
<feature type="compositionally biased region" description="Acidic residues" evidence="4">
    <location>
        <begin position="262"/>
        <end position="278"/>
    </location>
</feature>
<feature type="compositionally biased region" description="Low complexity" evidence="4">
    <location>
        <begin position="243"/>
        <end position="261"/>
    </location>
</feature>
<gene>
    <name evidence="6" type="ORF">DFA_06867</name>
</gene>
<proteinExistence type="predicted"/>
<keyword evidence="7" id="KW-1185">Reference proteome</keyword>
<dbReference type="InterPro" id="IPR004169">
    <property type="entry name" value="Spidertoxin"/>
</dbReference>
<dbReference type="EMBL" id="GL883013">
    <property type="protein sequence ID" value="EGG19767.1"/>
    <property type="molecule type" value="Genomic_DNA"/>
</dbReference>
<dbReference type="GO" id="GO:0008200">
    <property type="term" value="F:ion channel inhibitor activity"/>
    <property type="evidence" value="ECO:0007669"/>
    <property type="project" value="InterPro"/>
</dbReference>
<organism evidence="6 7">
    <name type="scientific">Cavenderia fasciculata</name>
    <name type="common">Slime mold</name>
    <name type="synonym">Dictyostelium fasciculatum</name>
    <dbReference type="NCBI Taxonomy" id="261658"/>
    <lineage>
        <taxon>Eukaryota</taxon>
        <taxon>Amoebozoa</taxon>
        <taxon>Evosea</taxon>
        <taxon>Eumycetozoa</taxon>
        <taxon>Dictyostelia</taxon>
        <taxon>Acytosteliales</taxon>
        <taxon>Cavenderiaceae</taxon>
        <taxon>Cavenderia</taxon>
    </lineage>
</organism>
<protein>
    <recommendedName>
        <fullName evidence="5">PiggyBac transposable element-derived protein domain-containing protein</fullName>
    </recommendedName>
</protein>
<feature type="domain" description="PiggyBac transposable element-derived protein" evidence="5">
    <location>
        <begin position="338"/>
        <end position="537"/>
    </location>
</feature>
<accession>F4PWW4</accession>
<keyword evidence="2" id="KW-0964">Secreted</keyword>
<evidence type="ECO:0000256" key="2">
    <source>
        <dbReference type="ARBA" id="ARBA00022525"/>
    </source>
</evidence>
<dbReference type="GO" id="GO:0005576">
    <property type="term" value="C:extracellular region"/>
    <property type="evidence" value="ECO:0007669"/>
    <property type="project" value="UniProtKB-SubCell"/>
</dbReference>
<comment type="subcellular location">
    <subcellularLocation>
        <location evidence="1">Secreted</location>
    </subcellularLocation>
</comment>
<sequence length="882" mass="100952">MFESPESISTLATPQHISMHERFNRFLQMRMINRKVNGGPVNPFDLSDLDPNASKSYAYTQIIDPNAKGYVDCACTGKQCATDYCRCHYGNKGCNKTCKCKCFKVNDLGQQWEMLDNDNFDKLRSRISYKTDENNKAFAKNVPQNATPQDVISLILSPSLIRYIQEESTLYMIYRVEYKTDYAFLSSYYTNLRKGTGGGGGGTSTQNKRKQKKIKKNQQVVEPISAEGPIDISWFQGTPIAHATNISTTNPSSTPSTSSSTPEEEEEEVEVEAEEGEEEATKTFNQMTSRERKNEYKRISDSMPTFEDRKKGFFVCPFEVAHTNEARAEYIRRIGAHAIAKPFTFQEIESFIYMGFFMGIIKLPRVFQHWSTTNMNMPTPISDKMTRNRFQDILKYLRFDEETLVSMIEDNSNRYYSPSLRLSVDEFMAPFKGLVRFRQYEPDKPHKFGLKYFVLSDNNGFILTQWLYKGSSEETTKTAKLDQPDLSFKGNSPLRIPLEFAQWVKENVANESRPLENYLFAMDNFYTSLEVATRLSDFRSNYGDEVDEEDLDSGGVGSSSSSLTHDKVHFVMTVRLDRAMINAYCIYKALTTEIRLQFSEFVSHVVQTKLNLPLPATSRKRKPIPDQQQELSSIVVEGRIGGDEGEQERLPPIMELLPQDPSDNHRVDHILCTSDSRSKCFWCEANQPVNNGPKKRGRAPTYKTKTRVKTMCNSCGVHMHTHCYVDSHLSLTQNAAENETKQMIKDYGIQLKPYGSGATLHFMMPKDDLLNLFKTRTFISDIDEFVDDDDADNDVDRLNNPNYDKITLENIALKKRVAELEKVLKTRPTIEVDDDIVDVSFDDTVDNDEDDFDIDDLSFDDSSDDDSHIFQTISSFKSKNKK</sequence>